<dbReference type="InterPro" id="IPR023631">
    <property type="entry name" value="Amidase_dom"/>
</dbReference>
<protein>
    <recommendedName>
        <fullName evidence="1">Amidase domain-containing protein</fullName>
    </recommendedName>
</protein>
<dbReference type="InterPro" id="IPR000120">
    <property type="entry name" value="Amidase"/>
</dbReference>
<dbReference type="InterPro" id="IPR036928">
    <property type="entry name" value="AS_sf"/>
</dbReference>
<name>X0Y1L8_9ZZZZ</name>
<dbReference type="EMBL" id="BARS01041025">
    <property type="protein sequence ID" value="GAG41252.1"/>
    <property type="molecule type" value="Genomic_DNA"/>
</dbReference>
<reference evidence="2" key="1">
    <citation type="journal article" date="2014" name="Front. Microbiol.">
        <title>High frequency of phylogenetically diverse reductive dehalogenase-homologous genes in deep subseafloor sedimentary metagenomes.</title>
        <authorList>
            <person name="Kawai M."/>
            <person name="Futagami T."/>
            <person name="Toyoda A."/>
            <person name="Takaki Y."/>
            <person name="Nishi S."/>
            <person name="Hori S."/>
            <person name="Arai W."/>
            <person name="Tsubouchi T."/>
            <person name="Morono Y."/>
            <person name="Uchiyama I."/>
            <person name="Ito T."/>
            <person name="Fujiyama A."/>
            <person name="Inagaki F."/>
            <person name="Takami H."/>
        </authorList>
    </citation>
    <scope>NUCLEOTIDE SEQUENCE</scope>
    <source>
        <strain evidence="2">Expedition CK06-06</strain>
    </source>
</reference>
<dbReference type="Pfam" id="PF01425">
    <property type="entry name" value="Amidase"/>
    <property type="match status" value="1"/>
</dbReference>
<feature type="non-terminal residue" evidence="2">
    <location>
        <position position="253"/>
    </location>
</feature>
<proteinExistence type="predicted"/>
<feature type="domain" description="Amidase" evidence="1">
    <location>
        <begin position="6"/>
        <end position="231"/>
    </location>
</feature>
<feature type="non-terminal residue" evidence="2">
    <location>
        <position position="1"/>
    </location>
</feature>
<evidence type="ECO:0000259" key="1">
    <source>
        <dbReference type="Pfam" id="PF01425"/>
    </source>
</evidence>
<dbReference type="GO" id="GO:0003824">
    <property type="term" value="F:catalytic activity"/>
    <property type="evidence" value="ECO:0007669"/>
    <property type="project" value="InterPro"/>
</dbReference>
<comment type="caution">
    <text evidence="2">The sequence shown here is derived from an EMBL/GenBank/DDBJ whole genome shotgun (WGS) entry which is preliminary data.</text>
</comment>
<dbReference type="SUPFAM" id="SSF75304">
    <property type="entry name" value="Amidase signature (AS) enzymes"/>
    <property type="match status" value="1"/>
</dbReference>
<dbReference type="PANTHER" id="PTHR11895:SF7">
    <property type="entry name" value="GLUTAMYL-TRNA(GLN) AMIDOTRANSFERASE SUBUNIT A, MITOCHONDRIAL"/>
    <property type="match status" value="1"/>
</dbReference>
<dbReference type="AlphaFoldDB" id="X0Y1L8"/>
<sequence>WGAEPFKNQVFDHDATIIARLREAGAVLCAKLAMVEIAGGFGYGTADAAFTGPGRNPWNTEYWSGGSSSGPGSAMAAALVPFTIGSETSGSIITPAAFCGVSGLRPTYGRVSRHGCMALCWTLDKIGPMCRTADDCGLVLAALAGPDPDDPTAVDKKFDYTEPEKGRKFKVGVIRGSFEKSQPEVRKNFEESVKVLRGFCDVVEDVAYPEFPFGAAVGTIIDAEAASAFRELIESGQTQKLRAPNDRWGAFPG</sequence>
<gene>
    <name evidence="2" type="ORF">S01H1_62459</name>
</gene>
<evidence type="ECO:0000313" key="2">
    <source>
        <dbReference type="EMBL" id="GAG41252.1"/>
    </source>
</evidence>
<dbReference type="Gene3D" id="3.90.1300.10">
    <property type="entry name" value="Amidase signature (AS) domain"/>
    <property type="match status" value="1"/>
</dbReference>
<dbReference type="PANTHER" id="PTHR11895">
    <property type="entry name" value="TRANSAMIDASE"/>
    <property type="match status" value="1"/>
</dbReference>
<accession>X0Y1L8</accession>
<organism evidence="2">
    <name type="scientific">marine sediment metagenome</name>
    <dbReference type="NCBI Taxonomy" id="412755"/>
    <lineage>
        <taxon>unclassified sequences</taxon>
        <taxon>metagenomes</taxon>
        <taxon>ecological metagenomes</taxon>
    </lineage>
</organism>